<feature type="compositionally biased region" description="Basic and acidic residues" evidence="1">
    <location>
        <begin position="80"/>
        <end position="118"/>
    </location>
</feature>
<feature type="region of interest" description="Disordered" evidence="1">
    <location>
        <begin position="73"/>
        <end position="118"/>
    </location>
</feature>
<keyword evidence="3" id="KW-1185">Reference proteome</keyword>
<dbReference type="PROSITE" id="PS50896">
    <property type="entry name" value="LISH"/>
    <property type="match status" value="1"/>
</dbReference>
<organism evidence="2 3">
    <name type="scientific">Funneliformis mosseae</name>
    <name type="common">Endomycorrhizal fungus</name>
    <name type="synonym">Glomus mosseae</name>
    <dbReference type="NCBI Taxonomy" id="27381"/>
    <lineage>
        <taxon>Eukaryota</taxon>
        <taxon>Fungi</taxon>
        <taxon>Fungi incertae sedis</taxon>
        <taxon>Mucoromycota</taxon>
        <taxon>Glomeromycotina</taxon>
        <taxon>Glomeromycetes</taxon>
        <taxon>Glomerales</taxon>
        <taxon>Glomeraceae</taxon>
        <taxon>Funneliformis</taxon>
    </lineage>
</organism>
<dbReference type="Proteomes" id="UP000789375">
    <property type="component" value="Unassembled WGS sequence"/>
</dbReference>
<gene>
    <name evidence="2" type="ORF">FMOSSE_LOCUS10478</name>
</gene>
<accession>A0A9N9DA74</accession>
<dbReference type="InterPro" id="IPR006594">
    <property type="entry name" value="LisH"/>
</dbReference>
<dbReference type="AlphaFoldDB" id="A0A9N9DA74"/>
<reference evidence="2" key="1">
    <citation type="submission" date="2021-06" db="EMBL/GenBank/DDBJ databases">
        <authorList>
            <person name="Kallberg Y."/>
            <person name="Tangrot J."/>
            <person name="Rosling A."/>
        </authorList>
    </citation>
    <scope>NUCLEOTIDE SEQUENCE</scope>
    <source>
        <strain evidence="2">87-6 pot B 2015</strain>
    </source>
</reference>
<sequence length="163" mass="19055">MFEFTLPQLKMTKPENPEEFRNRVKRLLEAFVYDHLKKTGCTDTAKTYFEEIGLDDWPPEWLNLNMGTNVGDVIETQESSMDHESVERSKDKGKRAKDENEIEEHEHTELAEDGTLKVDESPNIPLPLDVPDGFLNEWWLTFWNSYNDLRERDSSILHGSKNP</sequence>
<evidence type="ECO:0000313" key="2">
    <source>
        <dbReference type="EMBL" id="CAG8630850.1"/>
    </source>
</evidence>
<dbReference type="EMBL" id="CAJVPP010003505">
    <property type="protein sequence ID" value="CAG8630850.1"/>
    <property type="molecule type" value="Genomic_DNA"/>
</dbReference>
<evidence type="ECO:0000256" key="1">
    <source>
        <dbReference type="SAM" id="MobiDB-lite"/>
    </source>
</evidence>
<protein>
    <submittedName>
        <fullName evidence="2">1240_t:CDS:1</fullName>
    </submittedName>
</protein>
<evidence type="ECO:0000313" key="3">
    <source>
        <dbReference type="Proteomes" id="UP000789375"/>
    </source>
</evidence>
<proteinExistence type="predicted"/>
<comment type="caution">
    <text evidence="2">The sequence shown here is derived from an EMBL/GenBank/DDBJ whole genome shotgun (WGS) entry which is preliminary data.</text>
</comment>
<name>A0A9N9DA74_FUNMO</name>